<dbReference type="FunFam" id="2.60.40.1120:FF:000003">
    <property type="entry name" value="Outer membrane protein Omp121"/>
    <property type="match status" value="1"/>
</dbReference>
<dbReference type="NCBIfam" id="TIGR04056">
    <property type="entry name" value="OMP_RagA_SusC"/>
    <property type="match status" value="1"/>
</dbReference>
<dbReference type="InterPro" id="IPR036942">
    <property type="entry name" value="Beta-barrel_TonB_sf"/>
</dbReference>
<gene>
    <name evidence="9" type="ORF">ICJ85_06695</name>
</gene>
<comment type="subcellular location">
    <subcellularLocation>
        <location evidence="1 7">Cell outer membrane</location>
        <topology evidence="1 7">Multi-pass membrane protein</topology>
    </subcellularLocation>
</comment>
<dbReference type="PROSITE" id="PS00018">
    <property type="entry name" value="EF_HAND_1"/>
    <property type="match status" value="1"/>
</dbReference>
<evidence type="ECO:0000256" key="1">
    <source>
        <dbReference type="ARBA" id="ARBA00004571"/>
    </source>
</evidence>
<keyword evidence="3 7" id="KW-1134">Transmembrane beta strand</keyword>
<reference evidence="9 10" key="1">
    <citation type="journal article" date="2018" name="J. Microbiol.">
        <title>Aestuariibaculum marinum sp. nov., a marine bacterium isolated from seawater in South Korea.</title>
        <authorList>
            <person name="Choi J."/>
            <person name="Lee D."/>
            <person name="Jang J.H."/>
            <person name="Cha S."/>
            <person name="Seo T."/>
        </authorList>
    </citation>
    <scope>NUCLEOTIDE SEQUENCE [LARGE SCALE GENOMIC DNA]</scope>
    <source>
        <strain evidence="9 10">IP7</strain>
    </source>
</reference>
<sequence>MNSRKSVKYYFFLLGILFYLPIYAQEARISGTVSDESGIPLPGVSVIIKNSSTGTATDFDGNFTLEAKSTDVLVLSFLGYKKQEVPVGGKTTFSITLQEEAGQLDEVVVIGYGSTTRRDVTGAIASVSGEKLAAVPVPDVAQALQGKLPGVRVTTQDGRPGAEISIRVRGGGSISGSNEPLYIVDGFPVGSISNIPSNQIESIDVLKDASSTAIYGARGANGVIIITTKGGRSGQPKVTYDGYTQFSVIPDYIPVMDGYDYIAFNWAYADAIGTQYTDAWEKLWLIGSQNGTNTEGIDYYKSVPSRDYTKELYNSAFTHNHNVNISGGDDNTKYLLALNYLDQEGNKVGSSYERANAQLRLDQDLGEKLKFTLNTRFSQVSVGDNGGNSQAYWFRPIDSEYMLGDSDVTSNTQLGDYIGLLYDEYSPIANINSNVLDNKDRSLVANTSLSWEIVNGLTAKTNFSLSNSWRISKSWAGGVANTTTEPDGTEVIGQASIQHAQGWNYRWFNTLNYDVQGLGDDHKLGVLAGMEVADSGSESTRVRGQKYPISYDAERAWANISSYLVAEGQTNYELESNTGTPNRVQSYFGRLNYGYKDKYLFNATFRADGSSKFSPTNQWGYFPAGALAWRASEEAFLRDASWLDDLKVRVSYGSVGNDNISAERWKQSWNPGSDPTRFSINEIRQQYYSPGAEIANPDLKWETTITRNLGVDFTVLNSRLSGTVEVYKNSVEDLLMRVPVSGLTGFEATYANVGATSNRGVEISLNGAIVASEDFNLNASFNINFNKNNVDELDDAINGTYSSAWAGVRLQPSQDYYLRVDDPVGLMRGYQHDGWYTTDDFNYDPSTQVYTLKDGIPDLDSGILGPIYGTTNNKPGAQSAYPGVQKLKDVNGDGVVDSEDIGVIGNANPKHTGGFSLNGNYKNFDFGFDFTWSYGNDIYNASHLEAYLGNKESGLFRNRYQELAGHYKLHDIVNGQLVRVVEPSALDALNANAKTYLPYGEYAAMSTFAIEDGSYLRLNTATLGYTLPQGIVDKLGINKFRVYSSIFNVFTLTNYTGFDPEVNVEEKQSSGSYPTPGWDYGAYPRSRSFTFGVNVEF</sequence>
<dbReference type="Gene3D" id="2.60.40.1120">
    <property type="entry name" value="Carboxypeptidase-like, regulatory domain"/>
    <property type="match status" value="1"/>
</dbReference>
<dbReference type="Proteomes" id="UP000621516">
    <property type="component" value="Unassembled WGS sequence"/>
</dbReference>
<keyword evidence="6 7" id="KW-0998">Cell outer membrane</keyword>
<dbReference type="SUPFAM" id="SSF56935">
    <property type="entry name" value="Porins"/>
    <property type="match status" value="1"/>
</dbReference>
<dbReference type="InterPro" id="IPR008969">
    <property type="entry name" value="CarboxyPept-like_regulatory"/>
</dbReference>
<evidence type="ECO:0000313" key="9">
    <source>
        <dbReference type="EMBL" id="MBD0823704.1"/>
    </source>
</evidence>
<dbReference type="SUPFAM" id="SSF49464">
    <property type="entry name" value="Carboxypeptidase regulatory domain-like"/>
    <property type="match status" value="1"/>
</dbReference>
<dbReference type="NCBIfam" id="TIGR04057">
    <property type="entry name" value="SusC_RagA_signa"/>
    <property type="match status" value="1"/>
</dbReference>
<dbReference type="InterPro" id="IPR037066">
    <property type="entry name" value="Plug_dom_sf"/>
</dbReference>
<accession>A0A8J6Q3K8</accession>
<dbReference type="Pfam" id="PF13715">
    <property type="entry name" value="CarbopepD_reg_2"/>
    <property type="match status" value="1"/>
</dbReference>
<evidence type="ECO:0000256" key="2">
    <source>
        <dbReference type="ARBA" id="ARBA00022448"/>
    </source>
</evidence>
<dbReference type="Pfam" id="PF07715">
    <property type="entry name" value="Plug"/>
    <property type="match status" value="1"/>
</dbReference>
<evidence type="ECO:0000256" key="3">
    <source>
        <dbReference type="ARBA" id="ARBA00022452"/>
    </source>
</evidence>
<dbReference type="InterPro" id="IPR039426">
    <property type="entry name" value="TonB-dep_rcpt-like"/>
</dbReference>
<evidence type="ECO:0000256" key="7">
    <source>
        <dbReference type="PROSITE-ProRule" id="PRU01360"/>
    </source>
</evidence>
<dbReference type="InterPro" id="IPR012910">
    <property type="entry name" value="Plug_dom"/>
</dbReference>
<dbReference type="InterPro" id="IPR018247">
    <property type="entry name" value="EF_Hand_1_Ca_BS"/>
</dbReference>
<dbReference type="RefSeq" id="WP_188222993.1">
    <property type="nucleotide sequence ID" value="NZ_JACVXD010000002.1"/>
</dbReference>
<keyword evidence="9" id="KW-0675">Receptor</keyword>
<comment type="similarity">
    <text evidence="7">Belongs to the TonB-dependent receptor family.</text>
</comment>
<keyword evidence="5 7" id="KW-0472">Membrane</keyword>
<evidence type="ECO:0000256" key="4">
    <source>
        <dbReference type="ARBA" id="ARBA00022692"/>
    </source>
</evidence>
<evidence type="ECO:0000313" key="10">
    <source>
        <dbReference type="Proteomes" id="UP000621516"/>
    </source>
</evidence>
<organism evidence="9 10">
    <name type="scientific">Aestuariibaculum marinum</name>
    <dbReference type="NCBI Taxonomy" id="2683592"/>
    <lineage>
        <taxon>Bacteria</taxon>
        <taxon>Pseudomonadati</taxon>
        <taxon>Bacteroidota</taxon>
        <taxon>Flavobacteriia</taxon>
        <taxon>Flavobacteriales</taxon>
        <taxon>Flavobacteriaceae</taxon>
    </lineage>
</organism>
<dbReference type="EMBL" id="JACVXD010000002">
    <property type="protein sequence ID" value="MBD0823704.1"/>
    <property type="molecule type" value="Genomic_DNA"/>
</dbReference>
<keyword evidence="4 7" id="KW-0812">Transmembrane</keyword>
<keyword evidence="10" id="KW-1185">Reference proteome</keyword>
<dbReference type="InterPro" id="IPR023996">
    <property type="entry name" value="TonB-dep_OMP_SusC/RagA"/>
</dbReference>
<name>A0A8J6Q3K8_9FLAO</name>
<keyword evidence="2 7" id="KW-0813">Transport</keyword>
<dbReference type="AlphaFoldDB" id="A0A8J6Q3K8"/>
<evidence type="ECO:0000256" key="6">
    <source>
        <dbReference type="ARBA" id="ARBA00023237"/>
    </source>
</evidence>
<feature type="domain" description="TonB-dependent receptor plug" evidence="8">
    <location>
        <begin position="117"/>
        <end position="223"/>
    </location>
</feature>
<comment type="caution">
    <text evidence="9">The sequence shown here is derived from an EMBL/GenBank/DDBJ whole genome shotgun (WGS) entry which is preliminary data.</text>
</comment>
<protein>
    <submittedName>
        <fullName evidence="9">TonB-dependent receptor</fullName>
    </submittedName>
</protein>
<dbReference type="FunFam" id="2.170.130.10:FF:000008">
    <property type="entry name" value="SusC/RagA family TonB-linked outer membrane protein"/>
    <property type="match status" value="1"/>
</dbReference>
<dbReference type="Gene3D" id="2.40.170.20">
    <property type="entry name" value="TonB-dependent receptor, beta-barrel domain"/>
    <property type="match status" value="1"/>
</dbReference>
<dbReference type="PROSITE" id="PS52016">
    <property type="entry name" value="TONB_DEPENDENT_REC_3"/>
    <property type="match status" value="1"/>
</dbReference>
<dbReference type="InterPro" id="IPR023997">
    <property type="entry name" value="TonB-dep_OMP_SusC/RagA_CS"/>
</dbReference>
<dbReference type="Gene3D" id="2.170.130.10">
    <property type="entry name" value="TonB-dependent receptor, plug domain"/>
    <property type="match status" value="1"/>
</dbReference>
<evidence type="ECO:0000256" key="5">
    <source>
        <dbReference type="ARBA" id="ARBA00023136"/>
    </source>
</evidence>
<evidence type="ECO:0000259" key="8">
    <source>
        <dbReference type="Pfam" id="PF07715"/>
    </source>
</evidence>
<proteinExistence type="inferred from homology"/>
<dbReference type="GO" id="GO:0009279">
    <property type="term" value="C:cell outer membrane"/>
    <property type="evidence" value="ECO:0007669"/>
    <property type="project" value="UniProtKB-SubCell"/>
</dbReference>